<evidence type="ECO:0000256" key="29">
    <source>
        <dbReference type="ARBA" id="ARBA00023273"/>
    </source>
</evidence>
<keyword evidence="42" id="KW-1185">Reference proteome</keyword>
<comment type="cofactor">
    <cofactor evidence="2">
        <name>Mn(2+)</name>
        <dbReference type="ChEBI" id="CHEBI:29035"/>
    </cofactor>
</comment>
<feature type="binding site" evidence="35">
    <location>
        <begin position="370"/>
        <end position="372"/>
    </location>
    <ligand>
        <name>ATP</name>
        <dbReference type="ChEBI" id="CHEBI:30616"/>
    </ligand>
</feature>
<protein>
    <recommendedName>
        <fullName evidence="30">Adenylate cyclase type 3</fullName>
        <ecNumber evidence="7">4.6.1.1</ecNumber>
    </recommendedName>
    <alternativeName>
        <fullName evidence="34">ATP pyrophosphate-lyase 3</fullName>
    </alternativeName>
    <alternativeName>
        <fullName evidence="32">Adenylate cyclase type III</fullName>
    </alternativeName>
    <alternativeName>
        <fullName evidence="31">Adenylate cyclase, olfactive type</fullName>
    </alternativeName>
    <alternativeName>
        <fullName evidence="33">Adenylyl cyclase 3</fullName>
    </alternativeName>
</protein>
<evidence type="ECO:0000256" key="4">
    <source>
        <dbReference type="ARBA" id="ARBA00004496"/>
    </source>
</evidence>
<keyword evidence="21" id="KW-0112">Calmodulin-binding</keyword>
<feature type="binding site" evidence="36">
    <location>
        <position position="328"/>
    </location>
    <ligand>
        <name>Mg(2+)</name>
        <dbReference type="ChEBI" id="CHEBI:18420"/>
        <label>1</label>
        <note>catalytic</note>
    </ligand>
</feature>
<organism evidence="41 42">
    <name type="scientific">Haplochromis burtoni</name>
    <name type="common">Burton's mouthbrooder</name>
    <name type="synonym">Chromis burtoni</name>
    <dbReference type="NCBI Taxonomy" id="8153"/>
    <lineage>
        <taxon>Eukaryota</taxon>
        <taxon>Metazoa</taxon>
        <taxon>Chordata</taxon>
        <taxon>Craniata</taxon>
        <taxon>Vertebrata</taxon>
        <taxon>Euteleostomi</taxon>
        <taxon>Actinopterygii</taxon>
        <taxon>Neopterygii</taxon>
        <taxon>Teleostei</taxon>
        <taxon>Neoteleostei</taxon>
        <taxon>Acanthomorphata</taxon>
        <taxon>Ovalentaria</taxon>
        <taxon>Cichlomorphae</taxon>
        <taxon>Cichliformes</taxon>
        <taxon>Cichlidae</taxon>
        <taxon>African cichlids</taxon>
        <taxon>Pseudocrenilabrinae</taxon>
        <taxon>Haplochromini</taxon>
        <taxon>Haplochromis</taxon>
    </lineage>
</organism>
<keyword evidence="14 36" id="KW-0479">Metal-binding</keyword>
<feature type="transmembrane region" description="Helical" evidence="39">
    <location>
        <begin position="712"/>
        <end position="729"/>
    </location>
</feature>
<keyword evidence="27 36" id="KW-0464">Manganese</keyword>
<dbReference type="CDD" id="cd07302">
    <property type="entry name" value="CHD"/>
    <property type="match status" value="2"/>
</dbReference>
<keyword evidence="8" id="KW-1003">Cell membrane</keyword>
<evidence type="ECO:0000256" key="7">
    <source>
        <dbReference type="ARBA" id="ARBA00012201"/>
    </source>
</evidence>
<evidence type="ECO:0000256" key="16">
    <source>
        <dbReference type="ARBA" id="ARBA00022737"/>
    </source>
</evidence>
<feature type="transmembrane region" description="Helical" evidence="39">
    <location>
        <begin position="231"/>
        <end position="248"/>
    </location>
</feature>
<reference evidence="41" key="2">
    <citation type="submission" date="2025-09" db="UniProtKB">
        <authorList>
            <consortium name="Ensembl"/>
        </authorList>
    </citation>
    <scope>IDENTIFICATION</scope>
</reference>
<evidence type="ECO:0000256" key="2">
    <source>
        <dbReference type="ARBA" id="ARBA00001936"/>
    </source>
</evidence>
<evidence type="ECO:0000256" key="25">
    <source>
        <dbReference type="ARBA" id="ARBA00023136"/>
    </source>
</evidence>
<dbReference type="InterPro" id="IPR029787">
    <property type="entry name" value="Nucleotide_cyclase"/>
</dbReference>
<keyword evidence="12" id="KW-0716">Sensory transduction</keyword>
<feature type="region of interest" description="Disordered" evidence="38">
    <location>
        <begin position="1164"/>
        <end position="1243"/>
    </location>
</feature>
<dbReference type="PROSITE" id="PS00452">
    <property type="entry name" value="GUANYLATE_CYCLASE_1"/>
    <property type="match status" value="2"/>
</dbReference>
<dbReference type="GO" id="GO:0007608">
    <property type="term" value="P:sensory perception of smell"/>
    <property type="evidence" value="ECO:0007669"/>
    <property type="project" value="UniProtKB-KW"/>
</dbReference>
<dbReference type="Proteomes" id="UP000264840">
    <property type="component" value="Unplaced"/>
</dbReference>
<dbReference type="EC" id="4.6.1.1" evidence="7"/>
<comment type="catalytic activity">
    <reaction evidence="1">
        <text>ATP = 3',5'-cyclic AMP + diphosphate</text>
        <dbReference type="Rhea" id="RHEA:15389"/>
        <dbReference type="ChEBI" id="CHEBI:30616"/>
        <dbReference type="ChEBI" id="CHEBI:33019"/>
        <dbReference type="ChEBI" id="CHEBI:58165"/>
        <dbReference type="EC" id="4.6.1.1"/>
    </reaction>
</comment>
<name>A0A3Q2WSX8_HAPBU</name>
<evidence type="ECO:0000256" key="9">
    <source>
        <dbReference type="ARBA" id="ARBA00022490"/>
    </source>
</evidence>
<evidence type="ECO:0000256" key="13">
    <source>
        <dbReference type="ARBA" id="ARBA00022692"/>
    </source>
</evidence>
<feature type="transmembrane region" description="Helical" evidence="39">
    <location>
        <begin position="139"/>
        <end position="158"/>
    </location>
</feature>
<feature type="transmembrane region" description="Helical" evidence="39">
    <location>
        <begin position="614"/>
        <end position="638"/>
    </location>
</feature>
<feature type="binding site" evidence="35">
    <location>
        <position position="1058"/>
    </location>
    <ligand>
        <name>ATP</name>
        <dbReference type="ChEBI" id="CHEBI:30616"/>
    </ligand>
</feature>
<feature type="binding site" evidence="35">
    <location>
        <position position="924"/>
    </location>
    <ligand>
        <name>ATP</name>
        <dbReference type="ChEBI" id="CHEBI:30616"/>
    </ligand>
</feature>
<evidence type="ECO:0000256" key="32">
    <source>
        <dbReference type="ARBA" id="ARBA00079044"/>
    </source>
</evidence>
<dbReference type="InterPro" id="IPR001054">
    <property type="entry name" value="A/G_cyclase"/>
</dbReference>
<sequence>RPQLQGSHLEPQSAEYSVEYSAQVSSDPGRDVGRRREVTVVQSSCCRCLPRAVRLTFTPESLERIYQNYFRRQRQENLLVLVMFAALFNSFVIIMCAVVYTEDKLAMVVVAAVGLTADVALYVLCWLQKLPASPVWRGAVAYILWLMVTVHVLCYMGLNYERFPHASDSVGWQTFFIFSCFLTLPLNLVALLLLAVLSCGIHTLVLGITVAQKFKDGAQGAMLVRQLLANVVLYLCAIIVGVMSYYMADRKYRTAFLEARQSLEVKLTLEEQSTQQEELLLSILPKHIADEMLQGMKNQANQNEVRQQQQFNTMYMYRHENVSILFADIVGFTQLSSACSAQELVKLLNELFARFDKLAAEHHQLRIKILGDCYYCICGVPDFREDHAVCSIKMGLAMVKAISYVREKTQTEVDMRVGVHTGTVLGGVLGQKRWQFDVWSTDVTVANKMESGGIPGRVHISQTTKDSLHGEFELEPGNGGERCEYLLEKGIDTYLVLVPKQKANGLNGNVSVLFLYPIQNKSNQLNEHFLFLLLIAEEQTINRRLQQELLERETQKIMKDHEINPVSLRFVDGKLEDHYSSEKERRSGAAFSCCMIVLLFITAMEVFIDPLLFVNYVTLAVGQVLLLILTVCSLAAIFPRMFSKRLVSFSMWIDRTRWARNTWAMASIFVLTMAVIADMLSCAPPSLRIFNSTSGPMLESLGDGGCADNPKHYSFMAVMSLIATTMLVQVSHLIKLGLMVLVVTATGAVNIYSWRDLYDLYDYMQFHDGPGMLWLEQENVVQQNSNFSIMGFSQNMSLILSLLRVCVQLEQQSRKLFLWKIGVHDQKERVFEMRRWNEALVTNMLPEHVAKHFLGTKKRDEELYSQGYDEIGVMFASIPNFSDFYTEESINNGGIECLRILNEIISDFDSLLDRDEFRCITKIKTIGSTYMAASGLTPESNTNGYGNRKPEDQLLIERWQHLADLADFALAMKVTLNNLNKQSFNNFMLRIGLNKGAVLAGVIGARKPHYDIWGNTVNVASRMESTGVMGNIQVVEDCYDILKEYGFRFIRRGPIYVKGKGELLTFFMKGKDKPNTKDGAVTTTLPHQETLASASSSSDSDTGGASPPPRKKHRASAVEGAGEPGASAVLTGLSGVVLGRGAYSQATSAIHFNRSVVNNLSSSMQANGAGQGQESSELSCLNSAQNGESSSVGGTHSNGLLSSTDNGNNVGTSNGSSVGPCTGTSAASTASSSEVGSLKKKKRLTQAEEDVIRLIGQHLHGLGLK</sequence>
<dbReference type="Pfam" id="PF00211">
    <property type="entry name" value="Guanylate_cyc"/>
    <property type="match status" value="2"/>
</dbReference>
<dbReference type="AlphaFoldDB" id="A0A3Q2WSX8"/>
<evidence type="ECO:0000256" key="35">
    <source>
        <dbReference type="PIRSR" id="PIRSR039050-50"/>
    </source>
</evidence>
<evidence type="ECO:0000313" key="42">
    <source>
        <dbReference type="Proteomes" id="UP000264840"/>
    </source>
</evidence>
<evidence type="ECO:0000256" key="5">
    <source>
        <dbReference type="ARBA" id="ARBA00004555"/>
    </source>
</evidence>
<feature type="binding site" evidence="35">
    <location>
        <begin position="1018"/>
        <end position="1022"/>
    </location>
    <ligand>
        <name>ATP</name>
        <dbReference type="ChEBI" id="CHEBI:30616"/>
    </ligand>
</feature>
<keyword evidence="22 39" id="KW-1133">Transmembrane helix</keyword>
<evidence type="ECO:0000256" key="36">
    <source>
        <dbReference type="PIRSR" id="PIRSR039050-51"/>
    </source>
</evidence>
<dbReference type="GO" id="GO:0046872">
    <property type="term" value="F:metal ion binding"/>
    <property type="evidence" value="ECO:0007669"/>
    <property type="project" value="UniProtKB-KW"/>
</dbReference>
<evidence type="ECO:0000256" key="30">
    <source>
        <dbReference type="ARBA" id="ARBA00070497"/>
    </source>
</evidence>
<evidence type="ECO:0000256" key="39">
    <source>
        <dbReference type="SAM" id="Phobius"/>
    </source>
</evidence>
<keyword evidence="13 39" id="KW-0812">Transmembrane</keyword>
<dbReference type="SMART" id="SM00044">
    <property type="entry name" value="CYCc"/>
    <property type="match status" value="2"/>
</dbReference>
<evidence type="ECO:0000256" key="19">
    <source>
        <dbReference type="ARBA" id="ARBA00022842"/>
    </source>
</evidence>
<evidence type="ECO:0000256" key="3">
    <source>
        <dbReference type="ARBA" id="ARBA00004138"/>
    </source>
</evidence>
<dbReference type="SUPFAM" id="SSF55073">
    <property type="entry name" value="Nucleotide cyclase"/>
    <property type="match status" value="2"/>
</dbReference>
<dbReference type="PIRSF" id="PIRSF039050">
    <property type="entry name" value="Ade_cyc"/>
    <property type="match status" value="1"/>
</dbReference>
<feature type="binding site" evidence="36">
    <location>
        <position position="328"/>
    </location>
    <ligand>
        <name>Mg(2+)</name>
        <dbReference type="ChEBI" id="CHEBI:18420"/>
        <label>2</label>
        <note>catalytic</note>
    </ligand>
</feature>
<keyword evidence="26" id="KW-0325">Glycoprotein</keyword>
<feature type="binding site" evidence="35">
    <location>
        <position position="416"/>
    </location>
    <ligand>
        <name>ATP</name>
        <dbReference type="ChEBI" id="CHEBI:30616"/>
    </ligand>
</feature>
<dbReference type="InterPro" id="IPR032628">
    <property type="entry name" value="AC_N"/>
</dbReference>
<dbReference type="GO" id="GO:0005794">
    <property type="term" value="C:Golgi apparatus"/>
    <property type="evidence" value="ECO:0007669"/>
    <property type="project" value="UniProtKB-SubCell"/>
</dbReference>
<evidence type="ECO:0000256" key="14">
    <source>
        <dbReference type="ARBA" id="ARBA00022723"/>
    </source>
</evidence>
<feature type="transmembrane region" description="Helical" evidence="39">
    <location>
        <begin position="106"/>
        <end position="127"/>
    </location>
</feature>
<evidence type="ECO:0000256" key="24">
    <source>
        <dbReference type="ARBA" id="ARBA00023034"/>
    </source>
</evidence>
<evidence type="ECO:0000256" key="33">
    <source>
        <dbReference type="ARBA" id="ARBA00081240"/>
    </source>
</evidence>
<feature type="transmembrane region" description="Helical" evidence="39">
    <location>
        <begin position="78"/>
        <end position="100"/>
    </location>
</feature>
<accession>A0A3Q2WSX8</accession>
<dbReference type="GeneTree" id="ENSGT00940000156549"/>
<dbReference type="GO" id="GO:0035556">
    <property type="term" value="P:intracellular signal transduction"/>
    <property type="evidence" value="ECO:0007669"/>
    <property type="project" value="InterPro"/>
</dbReference>
<feature type="transmembrane region" description="Helical" evidence="39">
    <location>
        <begin position="736"/>
        <end position="754"/>
    </location>
</feature>
<feature type="binding site" evidence="36">
    <location>
        <position position="329"/>
    </location>
    <ligand>
        <name>Mg(2+)</name>
        <dbReference type="ChEBI" id="CHEBI:18420"/>
        <label>2</label>
        <note>catalytic</note>
    </ligand>
</feature>
<evidence type="ECO:0000256" key="20">
    <source>
        <dbReference type="ARBA" id="ARBA00022843"/>
    </source>
</evidence>
<dbReference type="PANTHER" id="PTHR45627">
    <property type="entry name" value="ADENYLATE CYCLASE TYPE 1"/>
    <property type="match status" value="1"/>
</dbReference>
<keyword evidence="16" id="KW-0677">Repeat</keyword>
<keyword evidence="18 35" id="KW-0067">ATP-binding</keyword>
<reference evidence="41" key="1">
    <citation type="submission" date="2025-08" db="UniProtKB">
        <authorList>
            <consortium name="Ensembl"/>
        </authorList>
    </citation>
    <scope>IDENTIFICATION</scope>
</reference>
<evidence type="ECO:0000256" key="15">
    <source>
        <dbReference type="ARBA" id="ARBA00022725"/>
    </source>
</evidence>
<evidence type="ECO:0000256" key="8">
    <source>
        <dbReference type="ARBA" id="ARBA00022475"/>
    </source>
</evidence>
<keyword evidence="29" id="KW-0966">Cell projection</keyword>
<feature type="domain" description="Guanylate cyclase" evidence="40">
    <location>
        <begin position="872"/>
        <end position="1024"/>
    </location>
</feature>
<comment type="similarity">
    <text evidence="37">Belongs to the adenylyl cyclase class-4/guanylyl cyclase family.</text>
</comment>
<keyword evidence="23" id="KW-0115">cAMP biosynthesis</keyword>
<dbReference type="FunFam" id="3.30.70.1230:FF:000006">
    <property type="entry name" value="Adenylate cyclase"/>
    <property type="match status" value="1"/>
</dbReference>
<dbReference type="FunFam" id="3.30.70.1230:FF:000009">
    <property type="entry name" value="Adenylate cyclase"/>
    <property type="match status" value="1"/>
</dbReference>
<dbReference type="PROSITE" id="PS50125">
    <property type="entry name" value="GUANYLATE_CYCLASE_2"/>
    <property type="match status" value="2"/>
</dbReference>
<keyword evidence="20" id="KW-0832">Ubl conjugation</keyword>
<keyword evidence="9" id="KW-0963">Cytoplasm</keyword>
<feature type="compositionally biased region" description="Low complexity" evidence="38">
    <location>
        <begin position="1202"/>
        <end position="1233"/>
    </location>
</feature>
<dbReference type="GO" id="GO:0005929">
    <property type="term" value="C:cilium"/>
    <property type="evidence" value="ECO:0007669"/>
    <property type="project" value="UniProtKB-SubCell"/>
</dbReference>
<dbReference type="Pfam" id="PF16214">
    <property type="entry name" value="AC_N"/>
    <property type="match status" value="1"/>
</dbReference>
<feature type="binding site" evidence="36">
    <location>
        <position position="372"/>
    </location>
    <ligand>
        <name>Mg(2+)</name>
        <dbReference type="ChEBI" id="CHEBI:18420"/>
        <label>1</label>
        <note>catalytic</note>
    </ligand>
</feature>
<evidence type="ECO:0000313" key="41">
    <source>
        <dbReference type="Ensembl" id="ENSHBUP00000029879.1"/>
    </source>
</evidence>
<dbReference type="InterPro" id="IPR018297">
    <property type="entry name" value="A/G_cyclase_CS"/>
</dbReference>
<evidence type="ECO:0000256" key="23">
    <source>
        <dbReference type="ARBA" id="ARBA00022998"/>
    </source>
</evidence>
<evidence type="ECO:0000256" key="11">
    <source>
        <dbReference type="ARBA" id="ARBA00022553"/>
    </source>
</evidence>
<dbReference type="Ensembl" id="ENSHBUT00000020377.1">
    <property type="protein sequence ID" value="ENSHBUP00000029879.1"/>
    <property type="gene ID" value="ENSHBUG00000014623.1"/>
</dbReference>
<evidence type="ECO:0000256" key="26">
    <source>
        <dbReference type="ARBA" id="ARBA00023180"/>
    </source>
</evidence>
<evidence type="ECO:0000256" key="10">
    <source>
        <dbReference type="ARBA" id="ARBA00022499"/>
    </source>
</evidence>
<feature type="transmembrane region" description="Helical" evidence="39">
    <location>
        <begin position="191"/>
        <end position="211"/>
    </location>
</feature>
<keyword evidence="15" id="KW-0552">Olfaction</keyword>
<keyword evidence="25 39" id="KW-0472">Membrane</keyword>
<dbReference type="GO" id="GO:0005886">
    <property type="term" value="C:plasma membrane"/>
    <property type="evidence" value="ECO:0007669"/>
    <property type="project" value="UniProtKB-SubCell"/>
</dbReference>
<evidence type="ECO:0000256" key="6">
    <source>
        <dbReference type="ARBA" id="ARBA00004651"/>
    </source>
</evidence>
<evidence type="ECO:0000256" key="18">
    <source>
        <dbReference type="ARBA" id="ARBA00022840"/>
    </source>
</evidence>
<evidence type="ECO:0000256" key="37">
    <source>
        <dbReference type="RuleBase" id="RU000405"/>
    </source>
</evidence>
<dbReference type="InterPro" id="IPR030672">
    <property type="entry name" value="Adcy"/>
</dbReference>
<dbReference type="Gene3D" id="3.30.70.1230">
    <property type="entry name" value="Nucleotide cyclase"/>
    <property type="match status" value="2"/>
</dbReference>
<keyword evidence="17 35" id="KW-0547">Nucleotide-binding</keyword>
<dbReference type="GO" id="GO:0005516">
    <property type="term" value="F:calmodulin binding"/>
    <property type="evidence" value="ECO:0007669"/>
    <property type="project" value="UniProtKB-KW"/>
</dbReference>
<feature type="binding site" evidence="35">
    <location>
        <begin position="1011"/>
        <end position="1013"/>
    </location>
    <ligand>
        <name>ATP</name>
        <dbReference type="ChEBI" id="CHEBI:30616"/>
    </ligand>
</feature>
<dbReference type="GO" id="GO:0007189">
    <property type="term" value="P:adenylate cyclase-activating G protein-coupled receptor signaling pathway"/>
    <property type="evidence" value="ECO:0007669"/>
    <property type="project" value="TreeGrafter"/>
</dbReference>
<dbReference type="GO" id="GO:0006171">
    <property type="term" value="P:cAMP biosynthetic process"/>
    <property type="evidence" value="ECO:0007669"/>
    <property type="project" value="UniProtKB-KW"/>
</dbReference>
<dbReference type="GO" id="GO:0005524">
    <property type="term" value="F:ATP binding"/>
    <property type="evidence" value="ECO:0007669"/>
    <property type="project" value="UniProtKB-KW"/>
</dbReference>
<feature type="transmembrane region" description="Helical" evidence="39">
    <location>
        <begin position="588"/>
        <end position="608"/>
    </location>
</feature>
<evidence type="ECO:0000256" key="38">
    <source>
        <dbReference type="SAM" id="MobiDB-lite"/>
    </source>
</evidence>
<evidence type="ECO:0000256" key="12">
    <source>
        <dbReference type="ARBA" id="ARBA00022606"/>
    </source>
</evidence>
<feature type="compositionally biased region" description="Low complexity" evidence="38">
    <location>
        <begin position="1092"/>
        <end position="1105"/>
    </location>
</feature>
<feature type="compositionally biased region" description="Polar residues" evidence="38">
    <location>
        <begin position="1164"/>
        <end position="1201"/>
    </location>
</feature>
<comment type="cofactor">
    <cofactor evidence="36">
        <name>Mg(2+)</name>
        <dbReference type="ChEBI" id="CHEBI:18420"/>
    </cofactor>
    <cofactor evidence="36">
        <name>Mn(2+)</name>
        <dbReference type="ChEBI" id="CHEBI:29035"/>
    </cofactor>
    <text evidence="36">Binds 2 magnesium ions per subunit. Is also active with manganese (in vitro).</text>
</comment>
<keyword evidence="19 36" id="KW-0460">Magnesium</keyword>
<keyword evidence="11" id="KW-0597">Phosphoprotein</keyword>
<dbReference type="GO" id="GO:0004016">
    <property type="term" value="F:adenylate cyclase activity"/>
    <property type="evidence" value="ECO:0007669"/>
    <property type="project" value="UniProtKB-EC"/>
</dbReference>
<evidence type="ECO:0000256" key="28">
    <source>
        <dbReference type="ARBA" id="ARBA00023239"/>
    </source>
</evidence>
<comment type="subcellular location">
    <subcellularLocation>
        <location evidence="6">Cell membrane</location>
        <topology evidence="6">Multi-pass membrane protein</topology>
    </subcellularLocation>
    <subcellularLocation>
        <location evidence="3">Cell projection</location>
        <location evidence="3">Cilium</location>
    </subcellularLocation>
    <subcellularLocation>
        <location evidence="4">Cytoplasm</location>
    </subcellularLocation>
    <subcellularLocation>
        <location evidence="5">Golgi apparatus</location>
    </subcellularLocation>
</comment>
<dbReference type="PANTHER" id="PTHR45627:SF30">
    <property type="entry name" value="ADENYLATE CYCLASE TYPE 3"/>
    <property type="match status" value="1"/>
</dbReference>
<evidence type="ECO:0000256" key="21">
    <source>
        <dbReference type="ARBA" id="ARBA00022860"/>
    </source>
</evidence>
<feature type="domain" description="Guanylate cyclase" evidence="40">
    <location>
        <begin position="323"/>
        <end position="450"/>
    </location>
</feature>
<keyword evidence="28 37" id="KW-0456">Lyase</keyword>
<evidence type="ECO:0000256" key="27">
    <source>
        <dbReference type="ARBA" id="ARBA00023211"/>
    </source>
</evidence>
<keyword evidence="10" id="KW-1017">Isopeptide bond</keyword>
<evidence type="ECO:0000256" key="31">
    <source>
        <dbReference type="ARBA" id="ARBA00077582"/>
    </source>
</evidence>
<feature type="binding site" evidence="35">
    <location>
        <begin position="328"/>
        <end position="333"/>
    </location>
    <ligand>
        <name>ATP</name>
        <dbReference type="ChEBI" id="CHEBI:30616"/>
    </ligand>
</feature>
<evidence type="ECO:0000256" key="34">
    <source>
        <dbReference type="ARBA" id="ARBA00081425"/>
    </source>
</evidence>
<evidence type="ECO:0000259" key="40">
    <source>
        <dbReference type="PROSITE" id="PS50125"/>
    </source>
</evidence>
<proteinExistence type="inferred from homology"/>
<evidence type="ECO:0000256" key="17">
    <source>
        <dbReference type="ARBA" id="ARBA00022741"/>
    </source>
</evidence>
<dbReference type="STRING" id="8153.ENSHBUP00000029879"/>
<keyword evidence="24" id="KW-0333">Golgi apparatus</keyword>
<feature type="transmembrane region" description="Helical" evidence="39">
    <location>
        <begin position="170"/>
        <end position="186"/>
    </location>
</feature>
<feature type="transmembrane region" description="Helical" evidence="39">
    <location>
        <begin position="658"/>
        <end position="677"/>
    </location>
</feature>
<feature type="binding site" evidence="36">
    <location>
        <position position="372"/>
    </location>
    <ligand>
        <name>Mg(2+)</name>
        <dbReference type="ChEBI" id="CHEBI:18420"/>
        <label>2</label>
        <note>catalytic</note>
    </ligand>
</feature>
<feature type="region of interest" description="Disordered" evidence="38">
    <location>
        <begin position="1089"/>
        <end position="1124"/>
    </location>
</feature>
<evidence type="ECO:0000256" key="1">
    <source>
        <dbReference type="ARBA" id="ARBA00001593"/>
    </source>
</evidence>
<evidence type="ECO:0000256" key="22">
    <source>
        <dbReference type="ARBA" id="ARBA00022989"/>
    </source>
</evidence>